<reference evidence="2 3" key="1">
    <citation type="submission" date="2014-04" db="EMBL/GenBank/DDBJ databases">
        <authorList>
            <consortium name="DOE Joint Genome Institute"/>
            <person name="Kuo A."/>
            <person name="Kohler A."/>
            <person name="Jargeat P."/>
            <person name="Nagy L.G."/>
            <person name="Floudas D."/>
            <person name="Copeland A."/>
            <person name="Barry K.W."/>
            <person name="Cichocki N."/>
            <person name="Veneault-Fourrey C."/>
            <person name="LaButti K."/>
            <person name="Lindquist E.A."/>
            <person name="Lipzen A."/>
            <person name="Lundell T."/>
            <person name="Morin E."/>
            <person name="Murat C."/>
            <person name="Sun H."/>
            <person name="Tunlid A."/>
            <person name="Henrissat B."/>
            <person name="Grigoriev I.V."/>
            <person name="Hibbett D.S."/>
            <person name="Martin F."/>
            <person name="Nordberg H.P."/>
            <person name="Cantor M.N."/>
            <person name="Hua S.X."/>
        </authorList>
    </citation>
    <scope>NUCLEOTIDE SEQUENCE [LARGE SCALE GENOMIC DNA]</scope>
    <source>
        <strain evidence="2 3">Ve08.2h10</strain>
    </source>
</reference>
<dbReference type="AlphaFoldDB" id="A0A0D0DNS9"/>
<reference evidence="3" key="2">
    <citation type="submission" date="2015-01" db="EMBL/GenBank/DDBJ databases">
        <title>Evolutionary Origins and Diversification of the Mycorrhizal Mutualists.</title>
        <authorList>
            <consortium name="DOE Joint Genome Institute"/>
            <consortium name="Mycorrhizal Genomics Consortium"/>
            <person name="Kohler A."/>
            <person name="Kuo A."/>
            <person name="Nagy L.G."/>
            <person name="Floudas D."/>
            <person name="Copeland A."/>
            <person name="Barry K.W."/>
            <person name="Cichocki N."/>
            <person name="Veneault-Fourrey C."/>
            <person name="LaButti K."/>
            <person name="Lindquist E.A."/>
            <person name="Lipzen A."/>
            <person name="Lundell T."/>
            <person name="Morin E."/>
            <person name="Murat C."/>
            <person name="Riley R."/>
            <person name="Ohm R."/>
            <person name="Sun H."/>
            <person name="Tunlid A."/>
            <person name="Henrissat B."/>
            <person name="Grigoriev I.V."/>
            <person name="Hibbett D.S."/>
            <person name="Martin F."/>
        </authorList>
    </citation>
    <scope>NUCLEOTIDE SEQUENCE [LARGE SCALE GENOMIC DNA]</scope>
    <source>
        <strain evidence="3">Ve08.2h10</strain>
    </source>
</reference>
<feature type="non-terminal residue" evidence="2">
    <location>
        <position position="1"/>
    </location>
</feature>
<dbReference type="HOGENOM" id="CLU_199417_0_0_1"/>
<evidence type="ECO:0000313" key="3">
    <source>
        <dbReference type="Proteomes" id="UP000054538"/>
    </source>
</evidence>
<dbReference type="Proteomes" id="UP000054538">
    <property type="component" value="Unassembled WGS sequence"/>
</dbReference>
<evidence type="ECO:0000313" key="2">
    <source>
        <dbReference type="EMBL" id="KIK84154.1"/>
    </source>
</evidence>
<dbReference type="InParanoid" id="A0A0D0DNS9"/>
<accession>A0A0D0DNS9</accession>
<feature type="region of interest" description="Disordered" evidence="1">
    <location>
        <begin position="36"/>
        <end position="56"/>
    </location>
</feature>
<proteinExistence type="predicted"/>
<feature type="compositionally biased region" description="Basic and acidic residues" evidence="1">
    <location>
        <begin position="45"/>
        <end position="56"/>
    </location>
</feature>
<keyword evidence="3" id="KW-1185">Reference proteome</keyword>
<evidence type="ECO:0000256" key="1">
    <source>
        <dbReference type="SAM" id="MobiDB-lite"/>
    </source>
</evidence>
<sequence length="56" mass="6704">KAFYVGSNSLCCQHIQSHYQLYKTWCQERKIREHHHALPHNIVRSQKDVKKNTKQG</sequence>
<dbReference type="EMBL" id="KN825581">
    <property type="protein sequence ID" value="KIK84154.1"/>
    <property type="molecule type" value="Genomic_DNA"/>
</dbReference>
<name>A0A0D0DNS9_9AGAM</name>
<dbReference type="OrthoDB" id="2692481at2759"/>
<gene>
    <name evidence="2" type="ORF">PAXRUDRAFT_96211</name>
</gene>
<feature type="non-terminal residue" evidence="2">
    <location>
        <position position="56"/>
    </location>
</feature>
<organism evidence="2 3">
    <name type="scientific">Paxillus rubicundulus Ve08.2h10</name>
    <dbReference type="NCBI Taxonomy" id="930991"/>
    <lineage>
        <taxon>Eukaryota</taxon>
        <taxon>Fungi</taxon>
        <taxon>Dikarya</taxon>
        <taxon>Basidiomycota</taxon>
        <taxon>Agaricomycotina</taxon>
        <taxon>Agaricomycetes</taxon>
        <taxon>Agaricomycetidae</taxon>
        <taxon>Boletales</taxon>
        <taxon>Paxilineae</taxon>
        <taxon>Paxillaceae</taxon>
        <taxon>Paxillus</taxon>
    </lineage>
</organism>
<protein>
    <submittedName>
        <fullName evidence="2">Uncharacterized protein</fullName>
    </submittedName>
</protein>